<keyword evidence="2" id="KW-1185">Reference proteome</keyword>
<evidence type="ECO:0000313" key="1">
    <source>
        <dbReference type="EMBL" id="OQU90917.1"/>
    </source>
</evidence>
<sequence>MTPTSPFEYNCFLHLSLLVIFAFTYDSFYTYPSLSYCVADIYADNIHRHLQTHTHTHNQSMTIIPLKHIEHVYYVIRAQRLILS</sequence>
<dbReference type="Proteomes" id="UP000000768">
    <property type="component" value="Chromosome 1"/>
</dbReference>
<dbReference type="EMBL" id="CM000760">
    <property type="protein sequence ID" value="OQU90917.1"/>
    <property type="molecule type" value="Genomic_DNA"/>
</dbReference>
<reference evidence="1 2" key="1">
    <citation type="journal article" date="2009" name="Nature">
        <title>The Sorghum bicolor genome and the diversification of grasses.</title>
        <authorList>
            <person name="Paterson A.H."/>
            <person name="Bowers J.E."/>
            <person name="Bruggmann R."/>
            <person name="Dubchak I."/>
            <person name="Grimwood J."/>
            <person name="Gundlach H."/>
            <person name="Haberer G."/>
            <person name="Hellsten U."/>
            <person name="Mitros T."/>
            <person name="Poliakov A."/>
            <person name="Schmutz J."/>
            <person name="Spannagl M."/>
            <person name="Tang H."/>
            <person name="Wang X."/>
            <person name="Wicker T."/>
            <person name="Bharti A.K."/>
            <person name="Chapman J."/>
            <person name="Feltus F.A."/>
            <person name="Gowik U."/>
            <person name="Grigoriev I.V."/>
            <person name="Lyons E."/>
            <person name="Maher C.A."/>
            <person name="Martis M."/>
            <person name="Narechania A."/>
            <person name="Otillar R.P."/>
            <person name="Penning B.W."/>
            <person name="Salamov A.A."/>
            <person name="Wang Y."/>
            <person name="Zhang L."/>
            <person name="Carpita N.C."/>
            <person name="Freeling M."/>
            <person name="Gingle A.R."/>
            <person name="Hash C.T."/>
            <person name="Keller B."/>
            <person name="Klein P."/>
            <person name="Kresovich S."/>
            <person name="McCann M.C."/>
            <person name="Ming R."/>
            <person name="Peterson D.G."/>
            <person name="Mehboob-ur-Rahman"/>
            <person name="Ware D."/>
            <person name="Westhoff P."/>
            <person name="Mayer K.F."/>
            <person name="Messing J."/>
            <person name="Rokhsar D.S."/>
        </authorList>
    </citation>
    <scope>NUCLEOTIDE SEQUENCE [LARGE SCALE GENOMIC DNA]</scope>
    <source>
        <strain evidence="2">cv. BTx623</strain>
    </source>
</reference>
<proteinExistence type="predicted"/>
<accession>A0A1Z5S4P1</accession>
<gene>
    <name evidence="1" type="ORF">SORBI_3001G073550</name>
</gene>
<dbReference type="InParanoid" id="A0A1Z5S4P1"/>
<dbReference type="Gramene" id="OQU90917">
    <property type="protein sequence ID" value="OQU90917"/>
    <property type="gene ID" value="SORBI_3001G073550"/>
</dbReference>
<organism evidence="1 2">
    <name type="scientific">Sorghum bicolor</name>
    <name type="common">Sorghum</name>
    <name type="synonym">Sorghum vulgare</name>
    <dbReference type="NCBI Taxonomy" id="4558"/>
    <lineage>
        <taxon>Eukaryota</taxon>
        <taxon>Viridiplantae</taxon>
        <taxon>Streptophyta</taxon>
        <taxon>Embryophyta</taxon>
        <taxon>Tracheophyta</taxon>
        <taxon>Spermatophyta</taxon>
        <taxon>Magnoliopsida</taxon>
        <taxon>Liliopsida</taxon>
        <taxon>Poales</taxon>
        <taxon>Poaceae</taxon>
        <taxon>PACMAD clade</taxon>
        <taxon>Panicoideae</taxon>
        <taxon>Andropogonodae</taxon>
        <taxon>Andropogoneae</taxon>
        <taxon>Sorghinae</taxon>
        <taxon>Sorghum</taxon>
    </lineage>
</organism>
<name>A0A1Z5S4P1_SORBI</name>
<evidence type="ECO:0000313" key="2">
    <source>
        <dbReference type="Proteomes" id="UP000000768"/>
    </source>
</evidence>
<protein>
    <submittedName>
        <fullName evidence="1">Uncharacterized protein</fullName>
    </submittedName>
</protein>
<reference evidence="2" key="2">
    <citation type="journal article" date="2018" name="Plant J.">
        <title>The Sorghum bicolor reference genome: improved assembly, gene annotations, a transcriptome atlas, and signatures of genome organization.</title>
        <authorList>
            <person name="McCormick R.F."/>
            <person name="Truong S.K."/>
            <person name="Sreedasyam A."/>
            <person name="Jenkins J."/>
            <person name="Shu S."/>
            <person name="Sims D."/>
            <person name="Kennedy M."/>
            <person name="Amirebrahimi M."/>
            <person name="Weers B.D."/>
            <person name="McKinley B."/>
            <person name="Mattison A."/>
            <person name="Morishige D.T."/>
            <person name="Grimwood J."/>
            <person name="Schmutz J."/>
            <person name="Mullet J.E."/>
        </authorList>
    </citation>
    <scope>NUCLEOTIDE SEQUENCE [LARGE SCALE GENOMIC DNA]</scope>
    <source>
        <strain evidence="2">cv. BTx623</strain>
    </source>
</reference>
<dbReference type="AlphaFoldDB" id="A0A1Z5S4P1"/>